<evidence type="ECO:0000256" key="1">
    <source>
        <dbReference type="SAM" id="MobiDB-lite"/>
    </source>
</evidence>
<proteinExistence type="predicted"/>
<evidence type="ECO:0000313" key="3">
    <source>
        <dbReference type="Proteomes" id="UP000479000"/>
    </source>
</evidence>
<feature type="region of interest" description="Disordered" evidence="1">
    <location>
        <begin position="118"/>
        <end position="138"/>
    </location>
</feature>
<dbReference type="EMBL" id="CADCXU010022002">
    <property type="protein sequence ID" value="CAB0009674.1"/>
    <property type="molecule type" value="Genomic_DNA"/>
</dbReference>
<sequence length="138" mass="14952">MEMSYRLMVLLEYCHVKIIMETLLTFQGAMARINRQEDRCAYVGITKKAQPATAQRRVRGAASLCGTRPLWRVSCSGPCCTQPTRDRHGWTRSPTAQTARRSNCRIFRGPAVTTSAAADSTGLVLGGSSASPTSSPSG</sequence>
<protein>
    <submittedName>
        <fullName evidence="2">Uncharacterized protein</fullName>
    </submittedName>
</protein>
<accession>A0A6H5GZH0</accession>
<feature type="compositionally biased region" description="Low complexity" evidence="1">
    <location>
        <begin position="126"/>
        <end position="138"/>
    </location>
</feature>
<organism evidence="2 3">
    <name type="scientific">Nesidiocoris tenuis</name>
    <dbReference type="NCBI Taxonomy" id="355587"/>
    <lineage>
        <taxon>Eukaryota</taxon>
        <taxon>Metazoa</taxon>
        <taxon>Ecdysozoa</taxon>
        <taxon>Arthropoda</taxon>
        <taxon>Hexapoda</taxon>
        <taxon>Insecta</taxon>
        <taxon>Pterygota</taxon>
        <taxon>Neoptera</taxon>
        <taxon>Paraneoptera</taxon>
        <taxon>Hemiptera</taxon>
        <taxon>Heteroptera</taxon>
        <taxon>Panheteroptera</taxon>
        <taxon>Cimicomorpha</taxon>
        <taxon>Miridae</taxon>
        <taxon>Dicyphina</taxon>
        <taxon>Nesidiocoris</taxon>
    </lineage>
</organism>
<name>A0A6H5GZH0_9HEMI</name>
<dbReference type="Proteomes" id="UP000479000">
    <property type="component" value="Unassembled WGS sequence"/>
</dbReference>
<gene>
    <name evidence="2" type="ORF">NTEN_LOCUS14793</name>
</gene>
<evidence type="ECO:0000313" key="2">
    <source>
        <dbReference type="EMBL" id="CAB0009674.1"/>
    </source>
</evidence>
<reference evidence="2 3" key="1">
    <citation type="submission" date="2020-02" db="EMBL/GenBank/DDBJ databases">
        <authorList>
            <person name="Ferguson B K."/>
        </authorList>
    </citation>
    <scope>NUCLEOTIDE SEQUENCE [LARGE SCALE GENOMIC DNA]</scope>
</reference>
<keyword evidence="3" id="KW-1185">Reference proteome</keyword>
<dbReference type="AlphaFoldDB" id="A0A6H5GZH0"/>